<evidence type="ECO:0000256" key="2">
    <source>
        <dbReference type="ARBA" id="ARBA00022490"/>
    </source>
</evidence>
<dbReference type="KEGG" id="ptes:JQU52_02495"/>
<gene>
    <name evidence="9" type="primary">ackA</name>
    <name evidence="11" type="ORF">JQU52_02495</name>
</gene>
<comment type="subcellular location">
    <subcellularLocation>
        <location evidence="9">Cytoplasm</location>
    </subcellularLocation>
</comment>
<feature type="binding site" evidence="9">
    <location>
        <position position="14"/>
    </location>
    <ligand>
        <name>ATP</name>
        <dbReference type="ChEBI" id="CHEBI:30616"/>
    </ligand>
</feature>
<dbReference type="GO" id="GO:0006085">
    <property type="term" value="P:acetyl-CoA biosynthetic process"/>
    <property type="evidence" value="ECO:0007669"/>
    <property type="project" value="UniProtKB-UniRule"/>
</dbReference>
<evidence type="ECO:0000313" key="12">
    <source>
        <dbReference type="Proteomes" id="UP000653156"/>
    </source>
</evidence>
<dbReference type="Proteomes" id="UP000653156">
    <property type="component" value="Chromosome"/>
</dbReference>
<evidence type="ECO:0000256" key="5">
    <source>
        <dbReference type="ARBA" id="ARBA00022741"/>
    </source>
</evidence>
<evidence type="ECO:0000256" key="7">
    <source>
        <dbReference type="ARBA" id="ARBA00022840"/>
    </source>
</evidence>
<dbReference type="RefSeq" id="WP_230339585.1">
    <property type="nucleotide sequence ID" value="NZ_CP069798.1"/>
</dbReference>
<feature type="site" description="Transition state stabilizer" evidence="9">
    <location>
        <position position="240"/>
    </location>
</feature>
<keyword evidence="12" id="KW-1185">Reference proteome</keyword>
<organism evidence="11 12">
    <name type="scientific">Paralysiella testudinis</name>
    <dbReference type="NCBI Taxonomy" id="2809020"/>
    <lineage>
        <taxon>Bacteria</taxon>
        <taxon>Pseudomonadati</taxon>
        <taxon>Pseudomonadota</taxon>
        <taxon>Betaproteobacteria</taxon>
        <taxon>Neisseriales</taxon>
        <taxon>Neisseriaceae</taxon>
        <taxon>Paralysiella</taxon>
    </lineage>
</organism>
<dbReference type="NCBIfam" id="TIGR00016">
    <property type="entry name" value="ackA"/>
    <property type="match status" value="1"/>
</dbReference>
<comment type="subunit">
    <text evidence="9">Homodimer.</text>
</comment>
<keyword evidence="5 9" id="KW-0547">Nucleotide-binding</keyword>
<feature type="active site" description="Proton donor/acceptor" evidence="9">
    <location>
        <position position="150"/>
    </location>
</feature>
<comment type="function">
    <text evidence="9">Catalyzes the formation of acetyl phosphate from acetate and ATP. Can also catalyze the reverse reaction.</text>
</comment>
<comment type="caution">
    <text evidence="9">Lacks conserved residue(s) required for the propagation of feature annotation.</text>
</comment>
<dbReference type="InterPro" id="IPR000890">
    <property type="entry name" value="Aliphatic_acid_kin_short-chain"/>
</dbReference>
<evidence type="ECO:0000256" key="6">
    <source>
        <dbReference type="ARBA" id="ARBA00022777"/>
    </source>
</evidence>
<protein>
    <recommendedName>
        <fullName evidence="9">Acetate kinase</fullName>
        <ecNumber evidence="9">2.7.2.1</ecNumber>
    </recommendedName>
    <alternativeName>
        <fullName evidence="9">Acetokinase</fullName>
    </alternativeName>
</protein>
<dbReference type="EMBL" id="CP069798">
    <property type="protein sequence ID" value="QRQ82303.1"/>
    <property type="molecule type" value="Genomic_DNA"/>
</dbReference>
<dbReference type="Gene3D" id="3.30.420.40">
    <property type="match status" value="2"/>
</dbReference>
<sequence>MAILSVNIGSSSAKFALYAAESHGIGALLGSGQIDNLQPGGAPQWHWQIGTTRVQESLACQHPDNPHQDALRHLQHWLQHHFADTPLTAVVHRVVHGGDYFDRAVLVNDDVMAKLASLNRLAPLHQPHNLAGIARFQAAFKNVPQVACFDTAFHAGLSPLETTFAIPAAETAAGIRRYGFHGLSYQYVAAQMAAASPRAQARMVMLHLGNGSSACATVNGRSSAMSMGFTALDGLMMGSRCGYLDAGVVLHWLAEGKDHAAIEKLLYKQSGLLGVSGLSANMRELRQAAAAGRQQARFAVDLYTHKARREVGALTACIGGLDVLVFTAGIGENDAQLRHDVCHGLSYLGVALDSGANQAANGQLRPIHSADSRVEIWVCPTDEGKNAAEQAWALLQT</sequence>
<dbReference type="PROSITE" id="PS01076">
    <property type="entry name" value="ACETATE_KINASE_2"/>
    <property type="match status" value="1"/>
</dbReference>
<evidence type="ECO:0000256" key="4">
    <source>
        <dbReference type="ARBA" id="ARBA00022723"/>
    </source>
</evidence>
<feature type="binding site" evidence="9">
    <location>
        <position position="383"/>
    </location>
    <ligand>
        <name>Mg(2+)</name>
        <dbReference type="ChEBI" id="CHEBI:18420"/>
    </ligand>
</feature>
<dbReference type="EC" id="2.7.2.1" evidence="9"/>
<dbReference type="PANTHER" id="PTHR21060:SF21">
    <property type="entry name" value="ACETATE KINASE"/>
    <property type="match status" value="1"/>
</dbReference>
<dbReference type="GO" id="GO:0008776">
    <property type="term" value="F:acetate kinase activity"/>
    <property type="evidence" value="ECO:0007669"/>
    <property type="project" value="UniProtKB-UniRule"/>
</dbReference>
<comment type="similarity">
    <text evidence="1 9 10">Belongs to the acetokinase family.</text>
</comment>
<dbReference type="AlphaFoldDB" id="A0A892ZI38"/>
<dbReference type="InterPro" id="IPR004372">
    <property type="entry name" value="Ac/propionate_kinase"/>
</dbReference>
<name>A0A892ZI38_9NEIS</name>
<keyword evidence="4 9" id="KW-0479">Metal-binding</keyword>
<comment type="catalytic activity">
    <reaction evidence="9">
        <text>acetate + ATP = acetyl phosphate + ADP</text>
        <dbReference type="Rhea" id="RHEA:11352"/>
        <dbReference type="ChEBI" id="CHEBI:22191"/>
        <dbReference type="ChEBI" id="CHEBI:30089"/>
        <dbReference type="ChEBI" id="CHEBI:30616"/>
        <dbReference type="ChEBI" id="CHEBI:456216"/>
        <dbReference type="EC" id="2.7.2.1"/>
    </reaction>
</comment>
<dbReference type="GO" id="GO:0000287">
    <property type="term" value="F:magnesium ion binding"/>
    <property type="evidence" value="ECO:0007669"/>
    <property type="project" value="UniProtKB-UniRule"/>
</dbReference>
<comment type="pathway">
    <text evidence="9">Metabolic intermediate biosynthesis; acetyl-CoA biosynthesis; acetyl-CoA from acetate: step 1/2.</text>
</comment>
<evidence type="ECO:0000256" key="10">
    <source>
        <dbReference type="RuleBase" id="RU003835"/>
    </source>
</evidence>
<keyword evidence="8 9" id="KW-0460">Magnesium</keyword>
<dbReference type="PROSITE" id="PS01075">
    <property type="entry name" value="ACETATE_KINASE_1"/>
    <property type="match status" value="1"/>
</dbReference>
<accession>A0A892ZI38</accession>
<dbReference type="UniPathway" id="UPA00340">
    <property type="reaction ID" value="UER00458"/>
</dbReference>
<evidence type="ECO:0000256" key="1">
    <source>
        <dbReference type="ARBA" id="ARBA00008748"/>
    </source>
</evidence>
<dbReference type="GO" id="GO:0006083">
    <property type="term" value="P:acetate metabolic process"/>
    <property type="evidence" value="ECO:0007669"/>
    <property type="project" value="TreeGrafter"/>
</dbReference>
<dbReference type="PRINTS" id="PR00471">
    <property type="entry name" value="ACETATEKNASE"/>
</dbReference>
<reference evidence="11" key="1">
    <citation type="submission" date="2021-02" db="EMBL/GenBank/DDBJ databases">
        <title>Neisseriaceae sp. 26B isolated from the cloaca of a Common Toad-headed Turtle (Mesoclemmys nasuta).</title>
        <authorList>
            <person name="Spergser J."/>
            <person name="Busse H.-J."/>
        </authorList>
    </citation>
    <scope>NUCLEOTIDE SEQUENCE</scope>
    <source>
        <strain evidence="11">26B</strain>
    </source>
</reference>
<dbReference type="SUPFAM" id="SSF53067">
    <property type="entry name" value="Actin-like ATPase domain"/>
    <property type="match status" value="2"/>
</dbReference>
<feature type="binding site" evidence="9">
    <location>
        <begin position="207"/>
        <end position="211"/>
    </location>
    <ligand>
        <name>ATP</name>
        <dbReference type="ChEBI" id="CHEBI:30616"/>
    </ligand>
</feature>
<feature type="binding site" evidence="9">
    <location>
        <begin position="329"/>
        <end position="333"/>
    </location>
    <ligand>
        <name>ATP</name>
        <dbReference type="ChEBI" id="CHEBI:30616"/>
    </ligand>
</feature>
<dbReference type="PIRSF" id="PIRSF000722">
    <property type="entry name" value="Acetate_prop_kin"/>
    <property type="match status" value="1"/>
</dbReference>
<dbReference type="HAMAP" id="MF_00020">
    <property type="entry name" value="Acetate_kinase"/>
    <property type="match status" value="1"/>
</dbReference>
<keyword evidence="3 9" id="KW-0808">Transferase</keyword>
<feature type="site" description="Transition state stabilizer" evidence="9">
    <location>
        <position position="181"/>
    </location>
</feature>
<evidence type="ECO:0000256" key="8">
    <source>
        <dbReference type="ARBA" id="ARBA00022842"/>
    </source>
</evidence>
<comment type="cofactor">
    <cofactor evidence="9">
        <name>Mg(2+)</name>
        <dbReference type="ChEBI" id="CHEBI:18420"/>
    </cofactor>
    <cofactor evidence="9">
        <name>Mn(2+)</name>
        <dbReference type="ChEBI" id="CHEBI:29035"/>
    </cofactor>
    <text evidence="9">Mg(2+). Can also accept Mn(2+).</text>
</comment>
<evidence type="ECO:0000313" key="11">
    <source>
        <dbReference type="EMBL" id="QRQ82303.1"/>
    </source>
</evidence>
<proteinExistence type="inferred from homology"/>
<evidence type="ECO:0000256" key="9">
    <source>
        <dbReference type="HAMAP-Rule" id="MF_00020"/>
    </source>
</evidence>
<keyword evidence="7 9" id="KW-0067">ATP-binding</keyword>
<keyword evidence="6 9" id="KW-0418">Kinase</keyword>
<feature type="binding site" evidence="9">
    <location>
        <position position="93"/>
    </location>
    <ligand>
        <name>substrate</name>
    </ligand>
</feature>
<dbReference type="GO" id="GO:0005524">
    <property type="term" value="F:ATP binding"/>
    <property type="evidence" value="ECO:0007669"/>
    <property type="project" value="UniProtKB-KW"/>
</dbReference>
<evidence type="ECO:0000256" key="3">
    <source>
        <dbReference type="ARBA" id="ARBA00022679"/>
    </source>
</evidence>
<feature type="binding site" evidence="9">
    <location>
        <position position="7"/>
    </location>
    <ligand>
        <name>Mg(2+)</name>
        <dbReference type="ChEBI" id="CHEBI:18420"/>
    </ligand>
</feature>
<dbReference type="InterPro" id="IPR043129">
    <property type="entry name" value="ATPase_NBD"/>
</dbReference>
<dbReference type="Pfam" id="PF00871">
    <property type="entry name" value="Acetate_kinase"/>
    <property type="match status" value="1"/>
</dbReference>
<dbReference type="GO" id="GO:0005829">
    <property type="term" value="C:cytosol"/>
    <property type="evidence" value="ECO:0007669"/>
    <property type="project" value="TreeGrafter"/>
</dbReference>
<dbReference type="PANTHER" id="PTHR21060">
    <property type="entry name" value="ACETATE KINASE"/>
    <property type="match status" value="1"/>
</dbReference>
<keyword evidence="2 9" id="KW-0963">Cytoplasm</keyword>
<dbReference type="InterPro" id="IPR023865">
    <property type="entry name" value="Aliphatic_acid_kinase_CS"/>
</dbReference>